<feature type="domain" description="C2H2-type" evidence="2">
    <location>
        <begin position="2"/>
        <end position="30"/>
    </location>
</feature>
<dbReference type="PROSITE" id="PS00028">
    <property type="entry name" value="ZINC_FINGER_C2H2_1"/>
    <property type="match status" value="1"/>
</dbReference>
<dbReference type="GO" id="GO:0008270">
    <property type="term" value="F:zinc ion binding"/>
    <property type="evidence" value="ECO:0007669"/>
    <property type="project" value="UniProtKB-KW"/>
</dbReference>
<organism evidence="3 4">
    <name type="scientific">Aphis craccivora</name>
    <name type="common">Cowpea aphid</name>
    <dbReference type="NCBI Taxonomy" id="307492"/>
    <lineage>
        <taxon>Eukaryota</taxon>
        <taxon>Metazoa</taxon>
        <taxon>Ecdysozoa</taxon>
        <taxon>Arthropoda</taxon>
        <taxon>Hexapoda</taxon>
        <taxon>Insecta</taxon>
        <taxon>Pterygota</taxon>
        <taxon>Neoptera</taxon>
        <taxon>Paraneoptera</taxon>
        <taxon>Hemiptera</taxon>
        <taxon>Sternorrhyncha</taxon>
        <taxon>Aphidomorpha</taxon>
        <taxon>Aphidoidea</taxon>
        <taxon>Aphididae</taxon>
        <taxon>Aphidini</taxon>
        <taxon>Aphis</taxon>
        <taxon>Aphis</taxon>
    </lineage>
</organism>
<gene>
    <name evidence="3" type="ORF">FWK35_00020534</name>
</gene>
<dbReference type="Gene3D" id="3.30.160.60">
    <property type="entry name" value="Classic Zinc Finger"/>
    <property type="match status" value="1"/>
</dbReference>
<sequence length="60" mass="7145">MFECANCNFKFRKKCYLIRHIMKLHVEGRTIKSSKPLTDTDIELNIINMNFVNFQGKYTT</sequence>
<dbReference type="PROSITE" id="PS50157">
    <property type="entry name" value="ZINC_FINGER_C2H2_2"/>
    <property type="match status" value="1"/>
</dbReference>
<name>A0A6G0YGD1_APHCR</name>
<keyword evidence="1" id="KW-0479">Metal-binding</keyword>
<dbReference type="EMBL" id="VUJU01004212">
    <property type="protein sequence ID" value="KAF0755189.1"/>
    <property type="molecule type" value="Genomic_DNA"/>
</dbReference>
<comment type="caution">
    <text evidence="3">The sequence shown here is derived from an EMBL/GenBank/DDBJ whole genome shotgun (WGS) entry which is preliminary data.</text>
</comment>
<evidence type="ECO:0000313" key="3">
    <source>
        <dbReference type="EMBL" id="KAF0755189.1"/>
    </source>
</evidence>
<evidence type="ECO:0000313" key="4">
    <source>
        <dbReference type="Proteomes" id="UP000478052"/>
    </source>
</evidence>
<dbReference type="InterPro" id="IPR013087">
    <property type="entry name" value="Znf_C2H2_type"/>
</dbReference>
<evidence type="ECO:0000256" key="1">
    <source>
        <dbReference type="PROSITE-ProRule" id="PRU00042"/>
    </source>
</evidence>
<reference evidence="3 4" key="1">
    <citation type="submission" date="2019-08" db="EMBL/GenBank/DDBJ databases">
        <title>Whole genome of Aphis craccivora.</title>
        <authorList>
            <person name="Voronova N.V."/>
            <person name="Shulinski R.S."/>
            <person name="Bandarenka Y.V."/>
            <person name="Zhorov D.G."/>
            <person name="Warner D."/>
        </authorList>
    </citation>
    <scope>NUCLEOTIDE SEQUENCE [LARGE SCALE GENOMIC DNA]</scope>
    <source>
        <strain evidence="3">180601</strain>
        <tissue evidence="3">Whole Body</tissue>
    </source>
</reference>
<keyword evidence="1" id="KW-0862">Zinc</keyword>
<dbReference type="Proteomes" id="UP000478052">
    <property type="component" value="Unassembled WGS sequence"/>
</dbReference>
<keyword evidence="1" id="KW-0863">Zinc-finger</keyword>
<dbReference type="AlphaFoldDB" id="A0A6G0YGD1"/>
<keyword evidence="4" id="KW-1185">Reference proteome</keyword>
<evidence type="ECO:0000259" key="2">
    <source>
        <dbReference type="PROSITE" id="PS50157"/>
    </source>
</evidence>
<dbReference type="OrthoDB" id="6077919at2759"/>
<proteinExistence type="predicted"/>
<accession>A0A6G0YGD1</accession>
<protein>
    <submittedName>
        <fullName evidence="3">C2H2-type domain-containing protein</fullName>
    </submittedName>
</protein>